<dbReference type="InterPro" id="IPR019410">
    <property type="entry name" value="Methyltransf_16"/>
</dbReference>
<feature type="region of interest" description="Disordered" evidence="1">
    <location>
        <begin position="23"/>
        <end position="44"/>
    </location>
</feature>
<feature type="compositionally biased region" description="Acidic residues" evidence="1">
    <location>
        <begin position="165"/>
        <end position="175"/>
    </location>
</feature>
<dbReference type="AlphaFoldDB" id="A0AAD2FP40"/>
<accession>A0AAD2FP40</accession>
<reference evidence="2" key="1">
    <citation type="submission" date="2023-08" db="EMBL/GenBank/DDBJ databases">
        <authorList>
            <person name="Audoor S."/>
            <person name="Bilcke G."/>
        </authorList>
    </citation>
    <scope>NUCLEOTIDE SEQUENCE</scope>
</reference>
<protein>
    <submittedName>
        <fullName evidence="2">Uncharacterized protein</fullName>
    </submittedName>
</protein>
<comment type="caution">
    <text evidence="2">The sequence shown here is derived from an EMBL/GenBank/DDBJ whole genome shotgun (WGS) entry which is preliminary data.</text>
</comment>
<dbReference type="EMBL" id="CAKOGP040001736">
    <property type="protein sequence ID" value="CAJ1947649.1"/>
    <property type="molecule type" value="Genomic_DNA"/>
</dbReference>
<dbReference type="Pfam" id="PF10294">
    <property type="entry name" value="Methyltransf_16"/>
    <property type="match status" value="2"/>
</dbReference>
<dbReference type="Gene3D" id="3.40.50.150">
    <property type="entry name" value="Vaccinia Virus protein VP39"/>
    <property type="match status" value="1"/>
</dbReference>
<feature type="region of interest" description="Disordered" evidence="1">
    <location>
        <begin position="149"/>
        <end position="182"/>
    </location>
</feature>
<name>A0AAD2FP40_9STRA</name>
<keyword evidence="3" id="KW-1185">Reference proteome</keyword>
<dbReference type="InterPro" id="IPR029063">
    <property type="entry name" value="SAM-dependent_MTases_sf"/>
</dbReference>
<feature type="compositionally biased region" description="Polar residues" evidence="1">
    <location>
        <begin position="149"/>
        <end position="163"/>
    </location>
</feature>
<gene>
    <name evidence="2" type="ORF">CYCCA115_LOCUS11239</name>
</gene>
<dbReference type="PANTHER" id="PTHR14614">
    <property type="entry name" value="HEPATOCELLULAR CARCINOMA-ASSOCIATED ANTIGEN"/>
    <property type="match status" value="1"/>
</dbReference>
<dbReference type="PANTHER" id="PTHR14614:SF98">
    <property type="entry name" value="S-ADENOSYL-L-METHIONINE-DEPENDENT METHYLTRANSFERASES SUPERFAMILY PROTEIN"/>
    <property type="match status" value="1"/>
</dbReference>
<sequence length="318" mass="35821">MSSPNKSSRQVLCFQDLLNIEGSRSSQRNSRHHHGQNDDDSEDDGQNAVATAFFELANAEAISYRISPALEIVIHQDVSACGQHTGGIVWETSYLLLNYLRATGHSCQRLLEVGAGCGLVGLGCHKMGTKLATKEVIITETNEVMKNLTENWRRNYPSSSKETSGTDDVDDDDDDNNNKESSDPKLRICELDWTRYREDCKKVKIKKHSVDTIVGTDVVFATSLVEPLLQTMRYLAHDDTVAYLCLQERCKDSHKLLLDKAGSYDFKIEDISEEYAALPECKWGKDLECCLLKFTIENKSETTKKARKGKRKRSKESD</sequence>
<evidence type="ECO:0000256" key="1">
    <source>
        <dbReference type="SAM" id="MobiDB-lite"/>
    </source>
</evidence>
<organism evidence="2 3">
    <name type="scientific">Cylindrotheca closterium</name>
    <dbReference type="NCBI Taxonomy" id="2856"/>
    <lineage>
        <taxon>Eukaryota</taxon>
        <taxon>Sar</taxon>
        <taxon>Stramenopiles</taxon>
        <taxon>Ochrophyta</taxon>
        <taxon>Bacillariophyta</taxon>
        <taxon>Bacillariophyceae</taxon>
        <taxon>Bacillariophycidae</taxon>
        <taxon>Bacillariales</taxon>
        <taxon>Bacillariaceae</taxon>
        <taxon>Cylindrotheca</taxon>
    </lineage>
</organism>
<dbReference type="Proteomes" id="UP001295423">
    <property type="component" value="Unassembled WGS sequence"/>
</dbReference>
<evidence type="ECO:0000313" key="2">
    <source>
        <dbReference type="EMBL" id="CAJ1947649.1"/>
    </source>
</evidence>
<evidence type="ECO:0000313" key="3">
    <source>
        <dbReference type="Proteomes" id="UP001295423"/>
    </source>
</evidence>
<proteinExistence type="predicted"/>
<dbReference type="SUPFAM" id="SSF53335">
    <property type="entry name" value="S-adenosyl-L-methionine-dependent methyltransferases"/>
    <property type="match status" value="1"/>
</dbReference>